<feature type="domain" description="HTH arsR-type" evidence="2">
    <location>
        <begin position="8"/>
        <end position="116"/>
    </location>
</feature>
<proteinExistence type="predicted"/>
<dbReference type="KEGG" id="bko:CKF48_10930"/>
<dbReference type="InterPro" id="IPR036390">
    <property type="entry name" value="WH_DNA-bd_sf"/>
</dbReference>
<name>A0A248TPE2_9BACI</name>
<reference evidence="3 4" key="1">
    <citation type="submission" date="2017-08" db="EMBL/GenBank/DDBJ databases">
        <title>Complete Genome Sequence of Bacillus kochii Oregon-R-modENCODE STRAIN BDGP4, isolated from Drosophila melanogaster gut.</title>
        <authorList>
            <person name="Wan K.H."/>
            <person name="Yu C."/>
            <person name="Park S."/>
            <person name="Hammonds A.S."/>
            <person name="Booth B.W."/>
            <person name="Celniker S.E."/>
        </authorList>
    </citation>
    <scope>NUCLEOTIDE SEQUENCE [LARGE SCALE GENOMIC DNA]</scope>
    <source>
        <strain evidence="3 4">BDGP4</strain>
    </source>
</reference>
<dbReference type="GO" id="GO:0003677">
    <property type="term" value="F:DNA binding"/>
    <property type="evidence" value="ECO:0007669"/>
    <property type="project" value="UniProtKB-KW"/>
</dbReference>
<dbReference type="Proteomes" id="UP000215137">
    <property type="component" value="Chromosome"/>
</dbReference>
<organism evidence="3 4">
    <name type="scientific">Cytobacillus kochii</name>
    <dbReference type="NCBI Taxonomy" id="859143"/>
    <lineage>
        <taxon>Bacteria</taxon>
        <taxon>Bacillati</taxon>
        <taxon>Bacillota</taxon>
        <taxon>Bacilli</taxon>
        <taxon>Bacillales</taxon>
        <taxon>Bacillaceae</taxon>
        <taxon>Cytobacillus</taxon>
    </lineage>
</organism>
<dbReference type="InterPro" id="IPR036388">
    <property type="entry name" value="WH-like_DNA-bd_sf"/>
</dbReference>
<dbReference type="InterPro" id="IPR011991">
    <property type="entry name" value="ArsR-like_HTH"/>
</dbReference>
<dbReference type="AlphaFoldDB" id="A0A248TPE2"/>
<evidence type="ECO:0000259" key="2">
    <source>
        <dbReference type="SMART" id="SM00418"/>
    </source>
</evidence>
<accession>A0A248TPE2</accession>
<dbReference type="Pfam" id="PF12840">
    <property type="entry name" value="HTH_20"/>
    <property type="match status" value="1"/>
</dbReference>
<dbReference type="InterPro" id="IPR001845">
    <property type="entry name" value="HTH_ArsR_DNA-bd_dom"/>
</dbReference>
<keyword evidence="4" id="KW-1185">Reference proteome</keyword>
<sequence length="154" mass="17829">MNIDIHQQKLISNPLRMKIIFLLSERALTAKQVADELGKSAGSIHYHIQQLYKGNILEIESTKEYKGIIEKYYRAKANQFHLNQTGANVEDKGKSTRGTTLSLTKEELQLFQDEVDELFLKYFKKTVKPDEQTKNRDTYEVNCSFKKLPKEGES</sequence>
<dbReference type="Gene3D" id="1.10.10.10">
    <property type="entry name" value="Winged helix-like DNA-binding domain superfamily/Winged helix DNA-binding domain"/>
    <property type="match status" value="1"/>
</dbReference>
<dbReference type="OrthoDB" id="2651007at2"/>
<evidence type="ECO:0000313" key="3">
    <source>
        <dbReference type="EMBL" id="ASV70005.1"/>
    </source>
</evidence>
<dbReference type="SUPFAM" id="SSF46785">
    <property type="entry name" value="Winged helix' DNA-binding domain"/>
    <property type="match status" value="1"/>
</dbReference>
<evidence type="ECO:0000313" key="4">
    <source>
        <dbReference type="Proteomes" id="UP000215137"/>
    </source>
</evidence>
<dbReference type="GO" id="GO:0003700">
    <property type="term" value="F:DNA-binding transcription factor activity"/>
    <property type="evidence" value="ECO:0007669"/>
    <property type="project" value="InterPro"/>
</dbReference>
<gene>
    <name evidence="3" type="ORF">CKF48_10930</name>
</gene>
<keyword evidence="1" id="KW-0238">DNA-binding</keyword>
<dbReference type="EMBL" id="CP022983">
    <property type="protein sequence ID" value="ASV70005.1"/>
    <property type="molecule type" value="Genomic_DNA"/>
</dbReference>
<protein>
    <submittedName>
        <fullName evidence="3">Transcriptional regulator</fullName>
    </submittedName>
</protein>
<dbReference type="CDD" id="cd00090">
    <property type="entry name" value="HTH_ARSR"/>
    <property type="match status" value="1"/>
</dbReference>
<dbReference type="SMART" id="SM00418">
    <property type="entry name" value="HTH_ARSR"/>
    <property type="match status" value="1"/>
</dbReference>
<evidence type="ECO:0000256" key="1">
    <source>
        <dbReference type="ARBA" id="ARBA00023125"/>
    </source>
</evidence>